<proteinExistence type="predicted"/>
<gene>
    <name evidence="2" type="ORF">ALC57_14376</name>
</gene>
<dbReference type="EMBL" id="KQ980765">
    <property type="protein sequence ID" value="KYN13363.1"/>
    <property type="molecule type" value="Genomic_DNA"/>
</dbReference>
<evidence type="ECO:0000313" key="3">
    <source>
        <dbReference type="Proteomes" id="UP000078492"/>
    </source>
</evidence>
<evidence type="ECO:0000256" key="1">
    <source>
        <dbReference type="SAM" id="MobiDB-lite"/>
    </source>
</evidence>
<reference evidence="2 3" key="1">
    <citation type="submission" date="2015-09" db="EMBL/GenBank/DDBJ databases">
        <title>Trachymyrmex cornetzi WGS genome.</title>
        <authorList>
            <person name="Nygaard S."/>
            <person name="Hu H."/>
            <person name="Boomsma J."/>
            <person name="Zhang G."/>
        </authorList>
    </citation>
    <scope>NUCLEOTIDE SEQUENCE [LARGE SCALE GENOMIC DNA]</scope>
    <source>
        <strain evidence="2">Tcor2-1</strain>
        <tissue evidence="2">Whole body</tissue>
    </source>
</reference>
<keyword evidence="3" id="KW-1185">Reference proteome</keyword>
<organism evidence="2 3">
    <name type="scientific">Trachymyrmex cornetzi</name>
    <dbReference type="NCBI Taxonomy" id="471704"/>
    <lineage>
        <taxon>Eukaryota</taxon>
        <taxon>Metazoa</taxon>
        <taxon>Ecdysozoa</taxon>
        <taxon>Arthropoda</taxon>
        <taxon>Hexapoda</taxon>
        <taxon>Insecta</taxon>
        <taxon>Pterygota</taxon>
        <taxon>Neoptera</taxon>
        <taxon>Endopterygota</taxon>
        <taxon>Hymenoptera</taxon>
        <taxon>Apocrita</taxon>
        <taxon>Aculeata</taxon>
        <taxon>Formicoidea</taxon>
        <taxon>Formicidae</taxon>
        <taxon>Myrmicinae</taxon>
        <taxon>Trachymyrmex</taxon>
    </lineage>
</organism>
<feature type="non-terminal residue" evidence="2">
    <location>
        <position position="1"/>
    </location>
</feature>
<name>A0A195DKF1_9HYME</name>
<accession>A0A195DKF1</accession>
<sequence>NHMSRLLTHERNASASALLHALVADHNEDHDEDNDYDKEMTVKLVRIQLSGFSAIRRMREMLSEESSETTESAFIKKTLVR</sequence>
<evidence type="ECO:0000313" key="2">
    <source>
        <dbReference type="EMBL" id="KYN13363.1"/>
    </source>
</evidence>
<protein>
    <submittedName>
        <fullName evidence="2">Uncharacterized protein</fullName>
    </submittedName>
</protein>
<dbReference type="Proteomes" id="UP000078492">
    <property type="component" value="Unassembled WGS sequence"/>
</dbReference>
<dbReference type="AlphaFoldDB" id="A0A195DKF1"/>
<feature type="region of interest" description="Disordered" evidence="1">
    <location>
        <begin position="61"/>
        <end position="81"/>
    </location>
</feature>